<comment type="caution">
    <text evidence="2">The sequence shown here is derived from an EMBL/GenBank/DDBJ whole genome shotgun (WGS) entry which is preliminary data.</text>
</comment>
<feature type="compositionally biased region" description="Low complexity" evidence="1">
    <location>
        <begin position="348"/>
        <end position="366"/>
    </location>
</feature>
<dbReference type="Proteomes" id="UP000275267">
    <property type="component" value="Unassembled WGS sequence"/>
</dbReference>
<reference evidence="3" key="1">
    <citation type="journal article" date="2019" name="Nat. Commun.">
        <title>The genome of broomcorn millet.</title>
        <authorList>
            <person name="Zou C."/>
            <person name="Miki D."/>
            <person name="Li D."/>
            <person name="Tang Q."/>
            <person name="Xiao L."/>
            <person name="Rajput S."/>
            <person name="Deng P."/>
            <person name="Jia W."/>
            <person name="Huang R."/>
            <person name="Zhang M."/>
            <person name="Sun Y."/>
            <person name="Hu J."/>
            <person name="Fu X."/>
            <person name="Schnable P.S."/>
            <person name="Li F."/>
            <person name="Zhang H."/>
            <person name="Feng B."/>
            <person name="Zhu X."/>
            <person name="Liu R."/>
            <person name="Schnable J.C."/>
            <person name="Zhu J.-K."/>
            <person name="Zhang H."/>
        </authorList>
    </citation>
    <scope>NUCLEOTIDE SEQUENCE [LARGE SCALE GENOMIC DNA]</scope>
</reference>
<feature type="compositionally biased region" description="Low complexity" evidence="1">
    <location>
        <begin position="1"/>
        <end position="12"/>
    </location>
</feature>
<feature type="region of interest" description="Disordered" evidence="1">
    <location>
        <begin position="331"/>
        <end position="366"/>
    </location>
</feature>
<keyword evidence="3" id="KW-1185">Reference proteome</keyword>
<evidence type="ECO:0000313" key="2">
    <source>
        <dbReference type="EMBL" id="RLN11775.1"/>
    </source>
</evidence>
<accession>A0A3L6RYR9</accession>
<dbReference type="EMBL" id="PQIB02000006">
    <property type="protein sequence ID" value="RLN11775.1"/>
    <property type="molecule type" value="Genomic_DNA"/>
</dbReference>
<feature type="compositionally biased region" description="Basic and acidic residues" evidence="1">
    <location>
        <begin position="629"/>
        <end position="646"/>
    </location>
</feature>
<organism evidence="2 3">
    <name type="scientific">Panicum miliaceum</name>
    <name type="common">Proso millet</name>
    <name type="synonym">Broomcorn millet</name>
    <dbReference type="NCBI Taxonomy" id="4540"/>
    <lineage>
        <taxon>Eukaryota</taxon>
        <taxon>Viridiplantae</taxon>
        <taxon>Streptophyta</taxon>
        <taxon>Embryophyta</taxon>
        <taxon>Tracheophyta</taxon>
        <taxon>Spermatophyta</taxon>
        <taxon>Magnoliopsida</taxon>
        <taxon>Liliopsida</taxon>
        <taxon>Poales</taxon>
        <taxon>Poaceae</taxon>
        <taxon>PACMAD clade</taxon>
        <taxon>Panicoideae</taxon>
        <taxon>Panicodae</taxon>
        <taxon>Paniceae</taxon>
        <taxon>Panicinae</taxon>
        <taxon>Panicum</taxon>
        <taxon>Panicum sect. Panicum</taxon>
    </lineage>
</organism>
<evidence type="ECO:0000313" key="3">
    <source>
        <dbReference type="Proteomes" id="UP000275267"/>
    </source>
</evidence>
<name>A0A3L6RYR9_PANMI</name>
<feature type="compositionally biased region" description="Pro residues" evidence="1">
    <location>
        <begin position="338"/>
        <end position="347"/>
    </location>
</feature>
<sequence length="668" mass="74337">MSSPGQGAARGLRVGGGRGERHAIHGADQSGLGRPAYPWCAPRKPGAPDVPRCTKSSGFDKNCLLDPSVLAKSYKYDRTTWWNEISEEPLSSKNSIVSIHNHTLRMLAKWICMVVHPRSDLRLCSLPELQYLFAMAKSITLSPIMSMLAHWQKMIAGRSSIDITTLVTHMATHVKALDNTQVTYLPWEEEYQLKVGVDHFVQGHMMHEGPDAKKGTSSSQCRQYNNSMTDTIEHSAARTSTTLSPSWNLPHELRRNIRVFYSRRYEHCWKNIRIRCSPRTLPPPGMQDSHGPQQDQLSIDLAHNTELTQQNWSMNTSLLHDTTSIFTHLGLGQHLHPPQQPQQPQQPPLQQHYAYPPYPTTTTATTQTSAAATSAAVLSVPSTVLSISAATIPVPVATTGPKPAELSFIEAWGSTKDYASSKLGGVSSPSKLGFSSIAARIAFFNLPSPPTSFSLTFIATMARCKQARDAQDELSQTPATSRPSWPTFIHWCRRRRSRHIFIDDSPTESEPHVQANWPDMLASSEAIDIAGPNGNKVRRQRQIANGVIPIHVIGQPLYGDASADFGVAAHAAHEAAGHSKCMELVLWPHRCCSEVARDLYGHIEREIHQRRWTPPCHHEFQRASTMSRNVEHEMRPRDRARAGVDGSELRHVDATELVIKEEVVDQFG</sequence>
<dbReference type="AlphaFoldDB" id="A0A3L6RYR9"/>
<gene>
    <name evidence="2" type="ORF">C2845_PM09G13480</name>
</gene>
<feature type="region of interest" description="Disordered" evidence="1">
    <location>
        <begin position="627"/>
        <end position="646"/>
    </location>
</feature>
<protein>
    <submittedName>
        <fullName evidence="2">Retrotransposon</fullName>
    </submittedName>
</protein>
<evidence type="ECO:0000256" key="1">
    <source>
        <dbReference type="SAM" id="MobiDB-lite"/>
    </source>
</evidence>
<proteinExistence type="predicted"/>
<feature type="region of interest" description="Disordered" evidence="1">
    <location>
        <begin position="1"/>
        <end position="30"/>
    </location>
</feature>